<evidence type="ECO:0000256" key="1">
    <source>
        <dbReference type="SAM" id="MobiDB-lite"/>
    </source>
</evidence>
<sequence length="229" mass="26175">MNKRTWNWKTHTGTPRTPPRQPDLPCEQLKFNRAQLAKMETFRKCKQACVEALKNMPDHYPEEPFYARALSELQEIEETMALAVSDIDSFPPCSTPGCPHHEKTQLDLNFPDYDDEDDFDTVRDSLASRLVSKTSTETPSTSFEKPDLSSDNRSLIPCSEVKKRQVRIMAIQRDILQKLGLTRGPNVTARLSAEERQSLVRSFDRTMLERTEQNNNDTTTCTDSDNSAC</sequence>
<feature type="compositionally biased region" description="Polar residues" evidence="1">
    <location>
        <begin position="1"/>
        <end position="15"/>
    </location>
</feature>
<gene>
    <name evidence="2" type="primary">AVEN_136528_1</name>
    <name evidence="2" type="ORF">TNCT_228851</name>
</gene>
<organism evidence="2 3">
    <name type="scientific">Trichonephila clavata</name>
    <name type="common">Joro spider</name>
    <name type="synonym">Nephila clavata</name>
    <dbReference type="NCBI Taxonomy" id="2740835"/>
    <lineage>
        <taxon>Eukaryota</taxon>
        <taxon>Metazoa</taxon>
        <taxon>Ecdysozoa</taxon>
        <taxon>Arthropoda</taxon>
        <taxon>Chelicerata</taxon>
        <taxon>Arachnida</taxon>
        <taxon>Araneae</taxon>
        <taxon>Araneomorphae</taxon>
        <taxon>Entelegynae</taxon>
        <taxon>Araneoidea</taxon>
        <taxon>Nephilidae</taxon>
        <taxon>Trichonephila</taxon>
    </lineage>
</organism>
<accession>A0A8X6HVH2</accession>
<dbReference type="Gene3D" id="2.60.120.970">
    <property type="match status" value="1"/>
</dbReference>
<feature type="region of interest" description="Disordered" evidence="1">
    <location>
        <begin position="1"/>
        <end position="23"/>
    </location>
</feature>
<dbReference type="EMBL" id="BMAO01039324">
    <property type="protein sequence ID" value="GFR30613.1"/>
    <property type="molecule type" value="Genomic_DNA"/>
</dbReference>
<dbReference type="OrthoDB" id="6420350at2759"/>
<comment type="caution">
    <text evidence="2">The sequence shown here is derived from an EMBL/GenBank/DDBJ whole genome shotgun (WGS) entry which is preliminary data.</text>
</comment>
<dbReference type="AlphaFoldDB" id="A0A8X6HVH2"/>
<protein>
    <submittedName>
        <fullName evidence="2">Uncharacterized protein</fullName>
    </submittedName>
</protein>
<proteinExistence type="predicted"/>
<evidence type="ECO:0000313" key="2">
    <source>
        <dbReference type="EMBL" id="GFR30613.1"/>
    </source>
</evidence>
<keyword evidence="3" id="KW-1185">Reference proteome</keyword>
<dbReference type="Proteomes" id="UP000887116">
    <property type="component" value="Unassembled WGS sequence"/>
</dbReference>
<evidence type="ECO:0000313" key="3">
    <source>
        <dbReference type="Proteomes" id="UP000887116"/>
    </source>
</evidence>
<name>A0A8X6HVH2_TRICU</name>
<reference evidence="2" key="1">
    <citation type="submission" date="2020-07" db="EMBL/GenBank/DDBJ databases">
        <title>Multicomponent nature underlies the extraordinary mechanical properties of spider dragline silk.</title>
        <authorList>
            <person name="Kono N."/>
            <person name="Nakamura H."/>
            <person name="Mori M."/>
            <person name="Yoshida Y."/>
            <person name="Ohtoshi R."/>
            <person name="Malay A.D."/>
            <person name="Moran D.A.P."/>
            <person name="Tomita M."/>
            <person name="Numata K."/>
            <person name="Arakawa K."/>
        </authorList>
    </citation>
    <scope>NUCLEOTIDE SEQUENCE</scope>
</reference>